<accession>A0AAD9KCF7</accession>
<keyword evidence="10" id="KW-1185">Reference proteome</keyword>
<name>A0AAD9KCF7_RIDPI</name>
<feature type="domain" description="Ig-like" evidence="7">
    <location>
        <begin position="184"/>
        <end position="263"/>
    </location>
</feature>
<dbReference type="GO" id="GO:0098609">
    <property type="term" value="P:cell-cell adhesion"/>
    <property type="evidence" value="ECO:0007669"/>
    <property type="project" value="TreeGrafter"/>
</dbReference>
<evidence type="ECO:0000256" key="6">
    <source>
        <dbReference type="SAM" id="Phobius"/>
    </source>
</evidence>
<dbReference type="EMBL" id="JAODUO010001225">
    <property type="protein sequence ID" value="KAK2168572.1"/>
    <property type="molecule type" value="Genomic_DNA"/>
</dbReference>
<dbReference type="GO" id="GO:0005886">
    <property type="term" value="C:plasma membrane"/>
    <property type="evidence" value="ECO:0007669"/>
    <property type="project" value="TreeGrafter"/>
</dbReference>
<dbReference type="InterPro" id="IPR036179">
    <property type="entry name" value="Ig-like_dom_sf"/>
</dbReference>
<reference evidence="9" key="1">
    <citation type="journal article" date="2023" name="Mol. Biol. Evol.">
        <title>Third-Generation Sequencing Reveals the Adaptive Role of the Epigenome in Three Deep-Sea Polychaetes.</title>
        <authorList>
            <person name="Perez M."/>
            <person name="Aroh O."/>
            <person name="Sun Y."/>
            <person name="Lan Y."/>
            <person name="Juniper S.K."/>
            <person name="Young C.R."/>
            <person name="Angers B."/>
            <person name="Qian P.Y."/>
        </authorList>
    </citation>
    <scope>NUCLEOTIDE SEQUENCE</scope>
    <source>
        <strain evidence="9">R07B-5</strain>
    </source>
</reference>
<dbReference type="InterPro" id="IPR003961">
    <property type="entry name" value="FN3_dom"/>
</dbReference>
<keyword evidence="6" id="KW-0812">Transmembrane</keyword>
<dbReference type="AlphaFoldDB" id="A0AAD9KCF7"/>
<dbReference type="SUPFAM" id="SSF48726">
    <property type="entry name" value="Immunoglobulin"/>
    <property type="match status" value="3"/>
</dbReference>
<feature type="transmembrane region" description="Helical" evidence="6">
    <location>
        <begin position="477"/>
        <end position="495"/>
    </location>
</feature>
<evidence type="ECO:0000313" key="10">
    <source>
        <dbReference type="Proteomes" id="UP001209878"/>
    </source>
</evidence>
<keyword evidence="4" id="KW-0325">Glycoprotein</keyword>
<evidence type="ECO:0000256" key="4">
    <source>
        <dbReference type="ARBA" id="ARBA00023180"/>
    </source>
</evidence>
<keyword evidence="5" id="KW-0393">Immunoglobulin domain</keyword>
<dbReference type="PANTHER" id="PTHR11640">
    <property type="entry name" value="NEPHRIN"/>
    <property type="match status" value="1"/>
</dbReference>
<gene>
    <name evidence="9" type="ORF">NP493_1226g00032</name>
</gene>
<evidence type="ECO:0000256" key="2">
    <source>
        <dbReference type="ARBA" id="ARBA00023136"/>
    </source>
</evidence>
<sequence length="534" mass="59811">MWSKDNSNFISNTTDSLRLTPTEVTESGKYRCKAGNWIGQSDYSDWTTVTVQAPAKIEFPRSVNIQWSPAFDDTNFNMTCTVSGIGDLKVQWSKDGMSVDTGDFTVTTVPVTGQYLYGQTEAKTSTLMWQVTKRAKYFTCNNITHFDGHYTCAVSTQTAGAMTRDESKTFIVNVQYEAHWSSGPTLTVADPNDTSKEIVCSVCANPQPTFLWTFKNESLRKGIQVTGNKIILDHVTKNDFGAYQCVTHNSVNGEIRTAIFEVTLVESGPARKPHGSTVLNNRTSVALTLQWYPGFHGGHPPQTFTLQYRASNEGTLRTWRDIFSHTTDGVTRYQATVTGLRPQTEYVFSLYAENCRPPAQGSNRSETVTLIGSTIASPPISLERVILTEDQLIVTWSYGGQSLRRKRSTSPSVSVVIYYQSDVGEEAHYPPEGSVAADERGVIINGKFNVKATYKVWLKVFERRLTVSFQQTKPLDAAVRIGTVYHLVFFVIVIRSSNMFYQLLSDLLIYVYRLFALFFSGLYVLSILSNEEHC</sequence>
<feature type="domain" description="Ig-like" evidence="7">
    <location>
        <begin position="1"/>
        <end position="50"/>
    </location>
</feature>
<evidence type="ECO:0000259" key="8">
    <source>
        <dbReference type="PROSITE" id="PS50853"/>
    </source>
</evidence>
<dbReference type="PANTHER" id="PTHR11640:SF164">
    <property type="entry name" value="MAM DOMAIN-CONTAINING GLYCOSYLPHOSPHATIDYLINOSITOL ANCHOR PROTEIN 1"/>
    <property type="match status" value="1"/>
</dbReference>
<feature type="domain" description="Fibronectin type-III" evidence="8">
    <location>
        <begin position="273"/>
        <end position="377"/>
    </location>
</feature>
<dbReference type="InterPro" id="IPR051275">
    <property type="entry name" value="Cell_adhesion_signaling"/>
</dbReference>
<dbReference type="Proteomes" id="UP001209878">
    <property type="component" value="Unassembled WGS sequence"/>
</dbReference>
<dbReference type="InterPro" id="IPR036116">
    <property type="entry name" value="FN3_sf"/>
</dbReference>
<dbReference type="CDD" id="cd00063">
    <property type="entry name" value="FN3"/>
    <property type="match status" value="1"/>
</dbReference>
<evidence type="ECO:0000313" key="9">
    <source>
        <dbReference type="EMBL" id="KAK2168572.1"/>
    </source>
</evidence>
<keyword evidence="6" id="KW-1133">Transmembrane helix</keyword>
<comment type="caution">
    <text evidence="9">The sequence shown here is derived from an EMBL/GenBank/DDBJ whole genome shotgun (WGS) entry which is preliminary data.</text>
</comment>
<dbReference type="GO" id="GO:0005911">
    <property type="term" value="C:cell-cell junction"/>
    <property type="evidence" value="ECO:0007669"/>
    <property type="project" value="TreeGrafter"/>
</dbReference>
<feature type="domain" description="Ig-like" evidence="7">
    <location>
        <begin position="54"/>
        <end position="169"/>
    </location>
</feature>
<evidence type="ECO:0000256" key="3">
    <source>
        <dbReference type="ARBA" id="ARBA00023157"/>
    </source>
</evidence>
<dbReference type="Gene3D" id="2.60.40.10">
    <property type="entry name" value="Immunoglobulins"/>
    <property type="match status" value="4"/>
</dbReference>
<evidence type="ECO:0000256" key="5">
    <source>
        <dbReference type="ARBA" id="ARBA00023319"/>
    </source>
</evidence>
<dbReference type="Pfam" id="PF13927">
    <property type="entry name" value="Ig_3"/>
    <property type="match status" value="1"/>
</dbReference>
<dbReference type="GO" id="GO:0050839">
    <property type="term" value="F:cell adhesion molecule binding"/>
    <property type="evidence" value="ECO:0007669"/>
    <property type="project" value="TreeGrafter"/>
</dbReference>
<feature type="transmembrane region" description="Helical" evidence="6">
    <location>
        <begin position="507"/>
        <end position="528"/>
    </location>
</feature>
<protein>
    <submittedName>
        <fullName evidence="9">Uncharacterized protein</fullName>
    </submittedName>
</protein>
<dbReference type="Pfam" id="PF00041">
    <property type="entry name" value="fn3"/>
    <property type="match status" value="1"/>
</dbReference>
<dbReference type="PROSITE" id="PS50835">
    <property type="entry name" value="IG_LIKE"/>
    <property type="match status" value="3"/>
</dbReference>
<evidence type="ECO:0000259" key="7">
    <source>
        <dbReference type="PROSITE" id="PS50835"/>
    </source>
</evidence>
<dbReference type="InterPro" id="IPR013783">
    <property type="entry name" value="Ig-like_fold"/>
</dbReference>
<dbReference type="SMART" id="SM00060">
    <property type="entry name" value="FN3"/>
    <property type="match status" value="2"/>
</dbReference>
<keyword evidence="2 6" id="KW-0472">Membrane</keyword>
<organism evidence="9 10">
    <name type="scientific">Ridgeia piscesae</name>
    <name type="common">Tubeworm</name>
    <dbReference type="NCBI Taxonomy" id="27915"/>
    <lineage>
        <taxon>Eukaryota</taxon>
        <taxon>Metazoa</taxon>
        <taxon>Spiralia</taxon>
        <taxon>Lophotrochozoa</taxon>
        <taxon>Annelida</taxon>
        <taxon>Polychaeta</taxon>
        <taxon>Sedentaria</taxon>
        <taxon>Canalipalpata</taxon>
        <taxon>Sabellida</taxon>
        <taxon>Siboglinidae</taxon>
        <taxon>Ridgeia</taxon>
    </lineage>
</organism>
<evidence type="ECO:0000256" key="1">
    <source>
        <dbReference type="ARBA" id="ARBA00004479"/>
    </source>
</evidence>
<dbReference type="InterPro" id="IPR007110">
    <property type="entry name" value="Ig-like_dom"/>
</dbReference>
<keyword evidence="3" id="KW-1015">Disulfide bond</keyword>
<comment type="subcellular location">
    <subcellularLocation>
        <location evidence="1">Membrane</location>
        <topology evidence="1">Single-pass type I membrane protein</topology>
    </subcellularLocation>
</comment>
<dbReference type="SUPFAM" id="SSF49265">
    <property type="entry name" value="Fibronectin type III"/>
    <property type="match status" value="1"/>
</dbReference>
<proteinExistence type="predicted"/>
<dbReference type="PROSITE" id="PS50853">
    <property type="entry name" value="FN3"/>
    <property type="match status" value="1"/>
</dbReference>